<sequence>MSPSVWQRLTGRTPKPKAVAAPTEEEQAKDKEAVQKAISEAVSAALTGDDFTKAVAGHLATQLQPSLKAALDISTVETKLLDSNADLSKRIDESNTKLSDLSTTLDTNDTTTSGKISAIEAAVAHITESLVELGYTVKALQETVASPDTTLLTSHGEKLDTISTGLKTLQEEGPAPVSLALSSTATKLDTITAELAAIKATSESAAALKSELVSLKSELETAQGTGFSGIDTKIDNVLAAIEAQNSTLAEIKAADVGSEVLAGVKASNDSHTAHAAALAELKAANISPEILEGVKASNEAHATHTKTLSEIQATVSTPAPAAEPVDLSPISAKLDEHTAHLAELKSLASAPAPVPAPVDFSPLSAKLDEHAAQLTDIKSAVTAPAPVPAPVDLTPLSAKLDEHTAHLTEIKSAVSTPAPVPEPVDLSPLSSKLDEHTAHLTEIKSAVSTPAPVPEKVDLSTLETSVKEIHTTLEAQTTTLSEIKDKPTDNTAELKLLSTLEALQTASEKGDNDILTSVQEVKALIEKDEKDQSAEILVEVREVKALVSKIEIGGVNGAAGEEVGENDKGVEVKKVEGNGVKVEEAEVVPEA</sequence>
<reference evidence="3 4" key="1">
    <citation type="submission" date="2016-04" db="EMBL/GenBank/DDBJ databases">
        <title>A degradative enzymes factory behind the ericoid mycorrhizal symbiosis.</title>
        <authorList>
            <consortium name="DOE Joint Genome Institute"/>
            <person name="Martino E."/>
            <person name="Morin E."/>
            <person name="Grelet G."/>
            <person name="Kuo A."/>
            <person name="Kohler A."/>
            <person name="Daghino S."/>
            <person name="Barry K."/>
            <person name="Choi C."/>
            <person name="Cichocki N."/>
            <person name="Clum A."/>
            <person name="Copeland A."/>
            <person name="Hainaut M."/>
            <person name="Haridas S."/>
            <person name="Labutti K."/>
            <person name="Lindquist E."/>
            <person name="Lipzen A."/>
            <person name="Khouja H.-R."/>
            <person name="Murat C."/>
            <person name="Ohm R."/>
            <person name="Olson A."/>
            <person name="Spatafora J."/>
            <person name="Veneault-Fourrey C."/>
            <person name="Henrissat B."/>
            <person name="Grigoriev I."/>
            <person name="Martin F."/>
            <person name="Perotto S."/>
        </authorList>
    </citation>
    <scope>NUCLEOTIDE SEQUENCE [LARGE SCALE GENOMIC DNA]</scope>
    <source>
        <strain evidence="3 4">F</strain>
    </source>
</reference>
<dbReference type="Proteomes" id="UP000235786">
    <property type="component" value="Unassembled WGS sequence"/>
</dbReference>
<protein>
    <submittedName>
        <fullName evidence="3">Uncharacterized protein</fullName>
    </submittedName>
</protein>
<gene>
    <name evidence="3" type="ORF">L207DRAFT_518238</name>
</gene>
<evidence type="ECO:0000313" key="3">
    <source>
        <dbReference type="EMBL" id="PMD33497.1"/>
    </source>
</evidence>
<keyword evidence="1" id="KW-0175">Coiled coil</keyword>
<evidence type="ECO:0000256" key="1">
    <source>
        <dbReference type="SAM" id="Coils"/>
    </source>
</evidence>
<proteinExistence type="predicted"/>
<feature type="region of interest" description="Disordered" evidence="2">
    <location>
        <begin position="1"/>
        <end position="30"/>
    </location>
</feature>
<organism evidence="3 4">
    <name type="scientific">Hyaloscypha variabilis (strain UAMH 11265 / GT02V1 / F)</name>
    <name type="common">Meliniomyces variabilis</name>
    <dbReference type="NCBI Taxonomy" id="1149755"/>
    <lineage>
        <taxon>Eukaryota</taxon>
        <taxon>Fungi</taxon>
        <taxon>Dikarya</taxon>
        <taxon>Ascomycota</taxon>
        <taxon>Pezizomycotina</taxon>
        <taxon>Leotiomycetes</taxon>
        <taxon>Helotiales</taxon>
        <taxon>Hyaloscyphaceae</taxon>
        <taxon>Hyaloscypha</taxon>
        <taxon>Hyaloscypha variabilis</taxon>
    </lineage>
</organism>
<name>A0A2J6R4P5_HYAVF</name>
<evidence type="ECO:0000256" key="2">
    <source>
        <dbReference type="SAM" id="MobiDB-lite"/>
    </source>
</evidence>
<feature type="coiled-coil region" evidence="1">
    <location>
        <begin position="198"/>
        <end position="225"/>
    </location>
</feature>
<evidence type="ECO:0000313" key="4">
    <source>
        <dbReference type="Proteomes" id="UP000235786"/>
    </source>
</evidence>
<dbReference type="EMBL" id="KZ613956">
    <property type="protein sequence ID" value="PMD33497.1"/>
    <property type="molecule type" value="Genomic_DNA"/>
</dbReference>
<dbReference type="OrthoDB" id="3597372at2759"/>
<accession>A0A2J6R4P5</accession>
<keyword evidence="4" id="KW-1185">Reference proteome</keyword>
<dbReference type="AlphaFoldDB" id="A0A2J6R4P5"/>